<dbReference type="Gene3D" id="2.40.30.40">
    <property type="entry name" value="Peptidase M42, domain 2"/>
    <property type="match status" value="1"/>
</dbReference>
<evidence type="ECO:0000313" key="8">
    <source>
        <dbReference type="Proteomes" id="UP001059480"/>
    </source>
</evidence>
<dbReference type="InterPro" id="IPR051464">
    <property type="entry name" value="Peptidase_M42_aminopept"/>
</dbReference>
<evidence type="ECO:0000313" key="7">
    <source>
        <dbReference type="EMBL" id="MCQ9210022.1"/>
    </source>
</evidence>
<evidence type="ECO:0000256" key="5">
    <source>
        <dbReference type="ARBA" id="ARBA00022801"/>
    </source>
</evidence>
<dbReference type="InterPro" id="IPR008007">
    <property type="entry name" value="Peptidase_M42"/>
</dbReference>
<accession>A0ABT1WNB8</accession>
<dbReference type="SUPFAM" id="SSF53187">
    <property type="entry name" value="Zn-dependent exopeptidases"/>
    <property type="match status" value="1"/>
</dbReference>
<evidence type="ECO:0000256" key="4">
    <source>
        <dbReference type="ARBA" id="ARBA00022723"/>
    </source>
</evidence>
<evidence type="ECO:0000256" key="3">
    <source>
        <dbReference type="ARBA" id="ARBA00022670"/>
    </source>
</evidence>
<reference evidence="7" key="3">
    <citation type="journal article" date="2023" name="Microbiol. Resour. Announc.">
        <title>Draft Genome Sequence of Granulicatella sp. Strain S8, Isolated from a Marine Fish, Seriola quinqueradiata.</title>
        <authorList>
            <person name="Lee M."/>
            <person name="Farooq A."/>
            <person name="Jeong J.B."/>
            <person name="Jung M.Y."/>
        </authorList>
    </citation>
    <scope>NUCLEOTIDE SEQUENCE</scope>
    <source>
        <strain evidence="7">S8</strain>
    </source>
</reference>
<comment type="similarity">
    <text evidence="1 6">Belongs to the peptidase M42 family.</text>
</comment>
<dbReference type="NCBIfam" id="TIGR03107">
    <property type="entry name" value="glu_aminopep"/>
    <property type="match status" value="1"/>
</dbReference>
<proteinExistence type="inferred from homology"/>
<gene>
    <name evidence="7" type="primary">pepA</name>
    <name evidence="7" type="ORF">NPA36_05610</name>
</gene>
<dbReference type="Pfam" id="PF05343">
    <property type="entry name" value="Peptidase_M42"/>
    <property type="match status" value="1"/>
</dbReference>
<sequence>MEENTYKLIKELTELQATSGFERNVRDYLREKMTPLVDQIQMDGLGGIFGIRENKDSQAPRIMVAAHMDEVGFMVAQIKENGLLTIQPLGGWNPYVVSAQRFTLQTNQGDYPCISSSVPPHLLRGDGANKPTIKVTDILFDAGFTSRQEALDYGVRPGDPIVPQVETIWTANKERIISKAWDNRYGCTVMLEALEELKGTDLPNTLIAGANVQEEVGLRGTRPAVHQFQPDLFFAVDCSAANDIGKEKDTFGHLDQGFLLRIQDPSMITLPRMKEFILDTASTHKIPYQYFVSQGGTDAGAAHLGNNGIPSAVIGVCARYIHTHQTMFSIKDYAAAKEMLVQTIKALDQTTVETILGGSYKRDIL</sequence>
<comment type="caution">
    <text evidence="7">The sequence shown here is derived from an EMBL/GenBank/DDBJ whole genome shotgun (WGS) entry which is preliminary data.</text>
</comment>
<dbReference type="PANTHER" id="PTHR32481">
    <property type="entry name" value="AMINOPEPTIDASE"/>
    <property type="match status" value="1"/>
</dbReference>
<dbReference type="CDD" id="cd05656">
    <property type="entry name" value="M42_Frv"/>
    <property type="match status" value="1"/>
</dbReference>
<dbReference type="PIRSF" id="PIRSF001123">
    <property type="entry name" value="PepA_GA"/>
    <property type="match status" value="1"/>
</dbReference>
<dbReference type="GO" id="GO:0004230">
    <property type="term" value="F:glutamyl aminopeptidase activity"/>
    <property type="evidence" value="ECO:0007669"/>
    <property type="project" value="UniProtKB-EC"/>
</dbReference>
<reference evidence="7" key="1">
    <citation type="submission" date="2022-07" db="EMBL/GenBank/DDBJ databases">
        <authorList>
            <person name="Jung M.-Y."/>
            <person name="Lee M."/>
        </authorList>
    </citation>
    <scope>NUCLEOTIDE SEQUENCE</scope>
    <source>
        <strain evidence="7">S8</strain>
    </source>
</reference>
<dbReference type="PANTHER" id="PTHR32481:SF0">
    <property type="entry name" value="AMINOPEPTIDASE YPDE-RELATED"/>
    <property type="match status" value="1"/>
</dbReference>
<evidence type="ECO:0000256" key="1">
    <source>
        <dbReference type="ARBA" id="ARBA00006272"/>
    </source>
</evidence>
<dbReference type="Gene3D" id="3.40.630.10">
    <property type="entry name" value="Zn peptidases"/>
    <property type="match status" value="1"/>
</dbReference>
<dbReference type="SUPFAM" id="SSF101821">
    <property type="entry name" value="Aminopeptidase/glucanase lid domain"/>
    <property type="match status" value="1"/>
</dbReference>
<dbReference type="InterPro" id="IPR017538">
    <property type="entry name" value="Pept_M42_glutamyl_aminopept"/>
</dbReference>
<evidence type="ECO:0000256" key="2">
    <source>
        <dbReference type="ARBA" id="ARBA00022438"/>
    </source>
</evidence>
<dbReference type="InterPro" id="IPR023367">
    <property type="entry name" value="Peptidase_M42_dom2"/>
</dbReference>
<keyword evidence="4" id="KW-0479">Metal-binding</keyword>
<keyword evidence="3" id="KW-0645">Protease</keyword>
<name>A0ABT1WNB8_9LACT</name>
<dbReference type="EMBL" id="JANHNZ010000004">
    <property type="protein sequence ID" value="MCQ9210022.1"/>
    <property type="molecule type" value="Genomic_DNA"/>
</dbReference>
<protein>
    <submittedName>
        <fullName evidence="7">Glutamyl aminopeptidase</fullName>
        <ecNumber evidence="7">3.4.11.7</ecNumber>
    </submittedName>
</protein>
<dbReference type="Proteomes" id="UP001059480">
    <property type="component" value="Unassembled WGS sequence"/>
</dbReference>
<keyword evidence="2 7" id="KW-0031">Aminopeptidase</keyword>
<reference evidence="7" key="2">
    <citation type="journal article" date="2023" name="Curr. Microbiol.">
        <title>Granulicatella seriolae sp. nov., a Novel Facultative Anaerobe Isolated from Yellowtail Marine Fish.</title>
        <authorList>
            <person name="Lee M."/>
            <person name="Choi Y.J."/>
            <person name="Farooq A."/>
            <person name="Jeong J.B."/>
            <person name="Jung M.Y."/>
        </authorList>
    </citation>
    <scope>NUCLEOTIDE SEQUENCE</scope>
    <source>
        <strain evidence="7">S8</strain>
    </source>
</reference>
<organism evidence="7 8">
    <name type="scientific">Granulicatella seriolae</name>
    <dbReference type="NCBI Taxonomy" id="2967226"/>
    <lineage>
        <taxon>Bacteria</taxon>
        <taxon>Bacillati</taxon>
        <taxon>Bacillota</taxon>
        <taxon>Bacilli</taxon>
        <taxon>Lactobacillales</taxon>
        <taxon>Carnobacteriaceae</taxon>
        <taxon>Granulicatella</taxon>
    </lineage>
</organism>
<dbReference type="EC" id="3.4.11.7" evidence="7"/>
<dbReference type="RefSeq" id="WP_256945138.1">
    <property type="nucleotide sequence ID" value="NZ_JANHNZ010000004.1"/>
</dbReference>
<keyword evidence="5 7" id="KW-0378">Hydrolase</keyword>
<evidence type="ECO:0000256" key="6">
    <source>
        <dbReference type="PIRNR" id="PIRNR001123"/>
    </source>
</evidence>
<keyword evidence="8" id="KW-1185">Reference proteome</keyword>